<evidence type="ECO:0000313" key="4">
    <source>
        <dbReference type="EMBL" id="NKT79893.1"/>
    </source>
</evidence>
<name>A0A9Q4ZZX8_RHOHA</name>
<feature type="domain" description="Bacterial Ig-like" evidence="2">
    <location>
        <begin position="287"/>
        <end position="369"/>
    </location>
</feature>
<dbReference type="EMBL" id="WUXR01000002">
    <property type="protein sequence ID" value="MBM4564930.1"/>
    <property type="molecule type" value="Genomic_DNA"/>
</dbReference>
<dbReference type="GO" id="GO:0005975">
    <property type="term" value="P:carbohydrate metabolic process"/>
    <property type="evidence" value="ECO:0007669"/>
    <property type="project" value="UniProtKB-ARBA"/>
</dbReference>
<evidence type="ECO:0000256" key="1">
    <source>
        <dbReference type="SAM" id="MobiDB-lite"/>
    </source>
</evidence>
<dbReference type="EMBL" id="WVDC01000007">
    <property type="protein sequence ID" value="NKW43413.1"/>
    <property type="molecule type" value="Genomic_DNA"/>
</dbReference>
<dbReference type="InterPro" id="IPR013783">
    <property type="entry name" value="Ig-like_fold"/>
</dbReference>
<organism evidence="3 6">
    <name type="scientific">Rhodococcus hoagii</name>
    <name type="common">Corynebacterium equii</name>
    <dbReference type="NCBI Taxonomy" id="43767"/>
    <lineage>
        <taxon>Bacteria</taxon>
        <taxon>Bacillati</taxon>
        <taxon>Actinomycetota</taxon>
        <taxon>Actinomycetes</taxon>
        <taxon>Mycobacteriales</taxon>
        <taxon>Nocardiaceae</taxon>
        <taxon>Prescottella</taxon>
    </lineage>
</organism>
<dbReference type="InterPro" id="IPR032109">
    <property type="entry name" value="Big_3_5"/>
</dbReference>
<protein>
    <submittedName>
        <fullName evidence="3">Ig-like domain repeat protein</fullName>
    </submittedName>
</protein>
<gene>
    <name evidence="3" type="ORF">GS441_05580</name>
    <name evidence="4" type="ORF">GS882_17445</name>
    <name evidence="5" type="ORF">GS947_17805</name>
</gene>
<feature type="region of interest" description="Disordered" evidence="1">
    <location>
        <begin position="662"/>
        <end position="684"/>
    </location>
</feature>
<proteinExistence type="predicted"/>
<dbReference type="Pfam" id="PF16640">
    <property type="entry name" value="Big_3_5"/>
    <property type="match status" value="5"/>
</dbReference>
<dbReference type="AlphaFoldDB" id="A0A9Q4ZZX8"/>
<feature type="domain" description="Bacterial Ig-like" evidence="2">
    <location>
        <begin position="477"/>
        <end position="564"/>
    </location>
</feature>
<feature type="domain" description="Bacterial Ig-like" evidence="2">
    <location>
        <begin position="196"/>
        <end position="276"/>
    </location>
</feature>
<evidence type="ECO:0000313" key="6">
    <source>
        <dbReference type="Proteomes" id="UP000808906"/>
    </source>
</evidence>
<dbReference type="Proteomes" id="UP000808906">
    <property type="component" value="Unassembled WGS sequence"/>
</dbReference>
<evidence type="ECO:0000313" key="3">
    <source>
        <dbReference type="EMBL" id="MBM4564930.1"/>
    </source>
</evidence>
<dbReference type="Gene3D" id="2.60.40.10">
    <property type="entry name" value="Immunoglobulins"/>
    <property type="match status" value="5"/>
</dbReference>
<reference evidence="4" key="2">
    <citation type="journal article" date="2020" name="Environ. Microbiol.">
        <title>The novel and transferable erm(51) gene confers Macrolides, Lincosamides, and Streptogramins B (MLSB) resistance to clonal Rhodococcus equi in the environment.</title>
        <authorList>
            <person name="Huber L."/>
            <person name="Giguere S."/>
            <person name="Slovis N.M."/>
            <person name="Alvarez-Narvaez S."/>
            <person name="Hart K.A."/>
            <person name="Greiter M."/>
            <person name="Morris E.R.A."/>
            <person name="Cohen N.D."/>
        </authorList>
    </citation>
    <scope>NUCLEOTIDE SEQUENCE</scope>
    <source>
        <strain evidence="4">Lh_116_1</strain>
        <strain evidence="5">Lh_16_1</strain>
    </source>
</reference>
<accession>A0A9Q4ZZX8</accession>
<evidence type="ECO:0000259" key="2">
    <source>
        <dbReference type="Pfam" id="PF16640"/>
    </source>
</evidence>
<dbReference type="Proteomes" id="UP000603463">
    <property type="component" value="Unassembled WGS sequence"/>
</dbReference>
<dbReference type="EMBL" id="WVBC01000030">
    <property type="protein sequence ID" value="NKT79893.1"/>
    <property type="molecule type" value="Genomic_DNA"/>
</dbReference>
<dbReference type="Proteomes" id="UP000608063">
    <property type="component" value="Unassembled WGS sequence"/>
</dbReference>
<evidence type="ECO:0000313" key="5">
    <source>
        <dbReference type="EMBL" id="NKW43413.1"/>
    </source>
</evidence>
<feature type="domain" description="Bacterial Ig-like" evidence="2">
    <location>
        <begin position="579"/>
        <end position="662"/>
    </location>
</feature>
<sequence>MAREERTISMTSRTGRRLAAAAGVAALTVGLVGAGAGLAGAAADSTMWQDGSSKFTRTVSDTTPNEGDVVTVSTKFERTAIPGEYIYTVKDVHPTCLTYVDGSAKVNGSTRALESQGADFARVKGTVTEWPVGALIGGKPHTFEFSYRVGADCARGVALPTTMHYTSSLGSGTYSDKGPALTVGKNVSSTSLAAVPAAQVGKPVTLSATVTGGKQDDPVDFYDGSTKIGTGRLNASGAATSSWTPTTAGTRSVQARFEATAFANGSDSAVQSVQVAEADVVTSLTLQAPQSALTGTPVTLSATVDPSSASGTVQFRDGNTNLGAPVAVSNGVAMFPHTFTTAGAHSISAVFTGPGFVSSTAPAQTVTVSVPDLATVTTVDASVTAQTGAPVTLSASVTPAPNGGTVQFKDGVAAIGGAVEVVNGTATLEHTFSSVGSHSITATYSGAAGFEPSTSSVRSVSVTDPVVTPRSTVTLLSVPGEAKTGATTDLWVTVRDFSGAAVDGGTVQFRDGGQDIGDPVAVSSGVARLPHTFTVAGTHSVSAVFSGVPALDGSVAATRNVNVTVAAPTDVETATALTVPASATSGTEVTLWASVVSSGPVRGTIQFFDGATPIGEAVELVDGAATLQHSFVTPGAHPITAVYSGAEGLSGSTSEARTVQVASVDSTPGGGTGTGSLSGLPFGS</sequence>
<reference evidence="3" key="1">
    <citation type="submission" date="2019-11" db="EMBL/GenBank/DDBJ databases">
        <title>Spread of Macrolides and rifampicin resistant Rhodococcus equi in clinical isolates in the USA.</title>
        <authorList>
            <person name="Alvarez-Narvaez S."/>
            <person name="Huber L."/>
            <person name="Cohen N.D."/>
            <person name="Slovis N."/>
            <person name="Greiter M."/>
            <person name="Giguere S."/>
            <person name="Hart K."/>
        </authorList>
    </citation>
    <scope>NUCLEOTIDE SEQUENCE</scope>
    <source>
        <strain evidence="3">Lh_17</strain>
    </source>
</reference>
<feature type="domain" description="Bacterial Ig-like" evidence="2">
    <location>
        <begin position="381"/>
        <end position="463"/>
    </location>
</feature>
<comment type="caution">
    <text evidence="3">The sequence shown here is derived from an EMBL/GenBank/DDBJ whole genome shotgun (WGS) entry which is preliminary data.</text>
</comment>